<dbReference type="Proteomes" id="UP000315403">
    <property type="component" value="Unassembled WGS sequence"/>
</dbReference>
<evidence type="ECO:0000313" key="1">
    <source>
        <dbReference type="EMBL" id="TQN49591.1"/>
    </source>
</evidence>
<proteinExistence type="predicted"/>
<evidence type="ECO:0000313" key="2">
    <source>
        <dbReference type="Proteomes" id="UP000315403"/>
    </source>
</evidence>
<dbReference type="EMBL" id="SZUV01000003">
    <property type="protein sequence ID" value="TQN49591.1"/>
    <property type="molecule type" value="Genomic_DNA"/>
</dbReference>
<dbReference type="AlphaFoldDB" id="A0A543PZU2"/>
<reference evidence="1 2" key="1">
    <citation type="submission" date="2019-03" db="EMBL/GenBank/DDBJ databases">
        <title>New insights into Acidothiobacillus thiooxidans sulfur metabolism through coupled gene expression, solution geochemistry, microscopy and spectroscopy analyses.</title>
        <authorList>
            <person name="Camacho D."/>
            <person name="Frazao R."/>
            <person name="Fouillen A."/>
            <person name="Nanci A."/>
            <person name="Lang B.F."/>
            <person name="Apte S.C."/>
            <person name="Baron C."/>
            <person name="Warren L.A."/>
        </authorList>
    </citation>
    <scope>NUCLEOTIDE SEQUENCE [LARGE SCALE GENOMIC DNA]</scope>
    <source>
        <strain evidence="1 2">ATCC 19377</strain>
    </source>
</reference>
<gene>
    <name evidence="1" type="ORF">DLNHIDIE_02998</name>
</gene>
<name>A0A543PZU2_ACITH</name>
<accession>A0A543PZU2</accession>
<comment type="caution">
    <text evidence="1">The sequence shown here is derived from an EMBL/GenBank/DDBJ whole genome shotgun (WGS) entry which is preliminary data.</text>
</comment>
<organism evidence="1 2">
    <name type="scientific">Acidithiobacillus thiooxidans ATCC 19377</name>
    <dbReference type="NCBI Taxonomy" id="637390"/>
    <lineage>
        <taxon>Bacteria</taxon>
        <taxon>Pseudomonadati</taxon>
        <taxon>Pseudomonadota</taxon>
        <taxon>Acidithiobacillia</taxon>
        <taxon>Acidithiobacillales</taxon>
        <taxon>Acidithiobacillaceae</taxon>
        <taxon>Acidithiobacillus</taxon>
    </lineage>
</organism>
<protein>
    <submittedName>
        <fullName evidence="1">Uncharacterized protein</fullName>
    </submittedName>
</protein>
<sequence>MQMVDAMPFWGEYEEIEIGGFGAASGRNRCKRLCGPVGKAGVE</sequence>